<dbReference type="InterPro" id="IPR036397">
    <property type="entry name" value="RNaseH_sf"/>
</dbReference>
<dbReference type="AlphaFoldDB" id="A0AAZ3SIQ9"/>
<dbReference type="GO" id="GO:0003676">
    <property type="term" value="F:nucleic acid binding"/>
    <property type="evidence" value="ECO:0007669"/>
    <property type="project" value="InterPro"/>
</dbReference>
<gene>
    <name evidence="1" type="primary">SMIM8</name>
</gene>
<dbReference type="Ensembl" id="ENSOTST00005118777.1">
    <property type="protein sequence ID" value="ENSOTSP00005153140.1"/>
    <property type="gene ID" value="ENSOTSG00005059564.1"/>
</dbReference>
<protein>
    <recommendedName>
        <fullName evidence="3">Transposase</fullName>
    </recommendedName>
</protein>
<dbReference type="GeneTree" id="ENSGT01120000272133"/>
<evidence type="ECO:0000313" key="2">
    <source>
        <dbReference type="Proteomes" id="UP000694402"/>
    </source>
</evidence>
<sequence>MTACLEFAKRHLKDPQTMRNNILWSNETKIELFGLNTKHHFWRKPGTIPTMKHGGGRIMLWGCFSVAKTGRLVSIEAKMNGAKSS</sequence>
<reference evidence="2" key="1">
    <citation type="journal article" date="2018" name="PLoS ONE">
        <title>Chinook salmon (Oncorhynchus tshawytscha) genome and transcriptome.</title>
        <authorList>
            <person name="Christensen K.A."/>
            <person name="Leong J.S."/>
            <person name="Sakhrani D."/>
            <person name="Biagi C.A."/>
            <person name="Minkley D.R."/>
            <person name="Withler R.E."/>
            <person name="Rondeau E.B."/>
            <person name="Koop B.F."/>
            <person name="Devlin R.H."/>
        </authorList>
    </citation>
    <scope>NUCLEOTIDE SEQUENCE [LARGE SCALE GENOMIC DNA]</scope>
</reference>
<name>A0AAZ3SIQ9_ONCTS</name>
<reference evidence="1" key="3">
    <citation type="submission" date="2025-09" db="UniProtKB">
        <authorList>
            <consortium name="Ensembl"/>
        </authorList>
    </citation>
    <scope>IDENTIFICATION</scope>
</reference>
<dbReference type="Gene3D" id="3.30.420.10">
    <property type="entry name" value="Ribonuclease H-like superfamily/Ribonuclease H"/>
    <property type="match status" value="1"/>
</dbReference>
<evidence type="ECO:0000313" key="1">
    <source>
        <dbReference type="Ensembl" id="ENSOTSP00005153140.1"/>
    </source>
</evidence>
<evidence type="ECO:0008006" key="3">
    <source>
        <dbReference type="Google" id="ProtNLM"/>
    </source>
</evidence>
<accession>A0AAZ3SIQ9</accession>
<proteinExistence type="predicted"/>
<keyword evidence="2" id="KW-1185">Reference proteome</keyword>
<reference evidence="1" key="2">
    <citation type="submission" date="2025-08" db="UniProtKB">
        <authorList>
            <consortium name="Ensembl"/>
        </authorList>
    </citation>
    <scope>IDENTIFICATION</scope>
</reference>
<dbReference type="Proteomes" id="UP000694402">
    <property type="component" value="Unassembled WGS sequence"/>
</dbReference>
<organism evidence="1 2">
    <name type="scientific">Oncorhynchus tshawytscha</name>
    <name type="common">Chinook salmon</name>
    <name type="synonym">Salmo tshawytscha</name>
    <dbReference type="NCBI Taxonomy" id="74940"/>
    <lineage>
        <taxon>Eukaryota</taxon>
        <taxon>Metazoa</taxon>
        <taxon>Chordata</taxon>
        <taxon>Craniata</taxon>
        <taxon>Vertebrata</taxon>
        <taxon>Euteleostomi</taxon>
        <taxon>Actinopterygii</taxon>
        <taxon>Neopterygii</taxon>
        <taxon>Teleostei</taxon>
        <taxon>Protacanthopterygii</taxon>
        <taxon>Salmoniformes</taxon>
        <taxon>Salmonidae</taxon>
        <taxon>Salmoninae</taxon>
        <taxon>Oncorhynchus</taxon>
    </lineage>
</organism>